<dbReference type="AlphaFoldDB" id="A0A4S8Q5U4"/>
<proteinExistence type="predicted"/>
<protein>
    <submittedName>
        <fullName evidence="2">Uncharacterized protein</fullName>
    </submittedName>
</protein>
<accession>A0A4S8Q5U4</accession>
<reference evidence="3" key="1">
    <citation type="submission" date="2019-04" db="EMBL/GenBank/DDBJ databases">
        <title>Nocardioides xinjiangensis sp. nov.</title>
        <authorList>
            <person name="Liu S."/>
        </authorList>
    </citation>
    <scope>NUCLEOTIDE SEQUENCE [LARGE SCALE GENOMIC DNA]</scope>
    <source>
        <strain evidence="3">18</strain>
    </source>
</reference>
<evidence type="ECO:0000313" key="2">
    <source>
        <dbReference type="EMBL" id="THV35634.1"/>
    </source>
</evidence>
<dbReference type="OrthoDB" id="5175505at2"/>
<sequence length="409" mass="46609">MMRKASRGAGALGVAAALALTAACGFGGDEPTQSDEDRLVDMVNESARLDAELSAAEHRIIVNCLEEQGHTVHDAYTMEQWEPQEMDSLTYEYPHESFILSKEDAAEYGFGAWADAEGSDPEESQAYYEHQEEQYEDEYDENYEEPDNSEFEALDPQEQYDWWVAYYGEEKAAEWDAYLLDENYGEEGMPEDGVATEEPGADGAIVLEDEEYVEPKPGGCELEMIEGLYGEPELVEHEGESAEESWTEWSYRPENPEYGSETMWEDIQLAYLDKIGDLPYDFSDCLAERGHEGWEIGEGGYVPTWEYFYQIYWDESQEDMYGDMEGYEAPELPPLPDDLPSSYEDKKAYEIEVAIAFAECGEELDYATKSTEAYDQVHIDAYTAIEEDVFAWQEEMRDAIEKAQEMIGS</sequence>
<comment type="caution">
    <text evidence="2">The sequence shown here is derived from an EMBL/GenBank/DDBJ whole genome shotgun (WGS) entry which is preliminary data.</text>
</comment>
<dbReference type="PROSITE" id="PS51257">
    <property type="entry name" value="PROKAR_LIPOPROTEIN"/>
    <property type="match status" value="1"/>
</dbReference>
<evidence type="ECO:0000313" key="3">
    <source>
        <dbReference type="Proteomes" id="UP000308760"/>
    </source>
</evidence>
<reference evidence="2 3" key="2">
    <citation type="submission" date="2019-05" db="EMBL/GenBank/DDBJ databases">
        <title>Glycomyces buryatensis sp. nov.</title>
        <authorList>
            <person name="Nikitina E."/>
        </authorList>
    </citation>
    <scope>NUCLEOTIDE SEQUENCE [LARGE SCALE GENOMIC DNA]</scope>
    <source>
        <strain evidence="2 3">18</strain>
    </source>
</reference>
<name>A0A4S8Q5U4_9ACTN</name>
<evidence type="ECO:0000256" key="1">
    <source>
        <dbReference type="SAM" id="SignalP"/>
    </source>
</evidence>
<keyword evidence="1" id="KW-0732">Signal</keyword>
<dbReference type="Proteomes" id="UP000308760">
    <property type="component" value="Unassembled WGS sequence"/>
</dbReference>
<gene>
    <name evidence="2" type="ORF">FAB82_22420</name>
</gene>
<dbReference type="RefSeq" id="WP_136536794.1">
    <property type="nucleotide sequence ID" value="NZ_STGY01000073.1"/>
</dbReference>
<organism evidence="2 3">
    <name type="scientific">Glycomyces buryatensis</name>
    <dbReference type="NCBI Taxonomy" id="2570927"/>
    <lineage>
        <taxon>Bacteria</taxon>
        <taxon>Bacillati</taxon>
        <taxon>Actinomycetota</taxon>
        <taxon>Actinomycetes</taxon>
        <taxon>Glycomycetales</taxon>
        <taxon>Glycomycetaceae</taxon>
        <taxon>Glycomyces</taxon>
    </lineage>
</organism>
<dbReference type="EMBL" id="STGY01000073">
    <property type="protein sequence ID" value="THV35634.1"/>
    <property type="molecule type" value="Genomic_DNA"/>
</dbReference>
<keyword evidence="3" id="KW-1185">Reference proteome</keyword>
<feature type="signal peptide" evidence="1">
    <location>
        <begin position="1"/>
        <end position="22"/>
    </location>
</feature>
<feature type="chain" id="PRO_5039225595" evidence="1">
    <location>
        <begin position="23"/>
        <end position="409"/>
    </location>
</feature>